<sequence>MRTSVNTVKPLDGVRILDLTRVLAGPFATMNLGDLGAEVIKVEKPGYMSRYPLICALLSQKSLLYFQYSFLGQKIQQKHSCDLWKPNAPPVLTSALNEVLAPAC</sequence>
<proteinExistence type="predicted"/>
<keyword evidence="2" id="KW-1185">Reference proteome</keyword>
<protein>
    <submittedName>
        <fullName evidence="1">Uncharacterized protein</fullName>
    </submittedName>
</protein>
<gene>
    <name evidence="1" type="ORF">K3G42_008172</name>
</gene>
<evidence type="ECO:0000313" key="1">
    <source>
        <dbReference type="EMBL" id="KAH8010571.1"/>
    </source>
</evidence>
<name>A0ACB8FU46_9SAUR</name>
<dbReference type="EMBL" id="CM037624">
    <property type="protein sequence ID" value="KAH8010571.1"/>
    <property type="molecule type" value="Genomic_DNA"/>
</dbReference>
<reference evidence="1" key="1">
    <citation type="submission" date="2021-08" db="EMBL/GenBank/DDBJ databases">
        <title>The first chromosome-level gecko genome reveals the dynamic sex chromosomes of Neotropical dwarf geckos (Sphaerodactylidae: Sphaerodactylus).</title>
        <authorList>
            <person name="Pinto B.J."/>
            <person name="Keating S.E."/>
            <person name="Gamble T."/>
        </authorList>
    </citation>
    <scope>NUCLEOTIDE SEQUENCE</scope>
    <source>
        <strain evidence="1">TG3544</strain>
    </source>
</reference>
<comment type="caution">
    <text evidence="1">The sequence shown here is derived from an EMBL/GenBank/DDBJ whole genome shotgun (WGS) entry which is preliminary data.</text>
</comment>
<dbReference type="Proteomes" id="UP000827872">
    <property type="component" value="Linkage Group LG11"/>
</dbReference>
<organism evidence="1 2">
    <name type="scientific">Sphaerodactylus townsendi</name>
    <dbReference type="NCBI Taxonomy" id="933632"/>
    <lineage>
        <taxon>Eukaryota</taxon>
        <taxon>Metazoa</taxon>
        <taxon>Chordata</taxon>
        <taxon>Craniata</taxon>
        <taxon>Vertebrata</taxon>
        <taxon>Euteleostomi</taxon>
        <taxon>Lepidosauria</taxon>
        <taxon>Squamata</taxon>
        <taxon>Bifurcata</taxon>
        <taxon>Gekkota</taxon>
        <taxon>Sphaerodactylidae</taxon>
        <taxon>Sphaerodactylus</taxon>
    </lineage>
</organism>
<accession>A0ACB8FU46</accession>
<evidence type="ECO:0000313" key="2">
    <source>
        <dbReference type="Proteomes" id="UP000827872"/>
    </source>
</evidence>